<comment type="subcellular location">
    <subcellularLocation>
        <location evidence="1 7">Cell outer membrane</location>
        <topology evidence="1 7">Multi-pass membrane protein</topology>
    </subcellularLocation>
</comment>
<dbReference type="InterPro" id="IPR037066">
    <property type="entry name" value="Plug_dom_sf"/>
</dbReference>
<evidence type="ECO:0000256" key="6">
    <source>
        <dbReference type="ARBA" id="ARBA00023237"/>
    </source>
</evidence>
<keyword evidence="2 7" id="KW-0813">Transport</keyword>
<evidence type="ECO:0000256" key="8">
    <source>
        <dbReference type="SAM" id="SignalP"/>
    </source>
</evidence>
<keyword evidence="10" id="KW-0675">Receptor</keyword>
<dbReference type="PROSITE" id="PS52016">
    <property type="entry name" value="TONB_DEPENDENT_REC_3"/>
    <property type="match status" value="1"/>
</dbReference>
<dbReference type="EMBL" id="JAEHFW010000001">
    <property type="protein sequence ID" value="MBK0379310.1"/>
    <property type="molecule type" value="Genomic_DNA"/>
</dbReference>
<keyword evidence="6 7" id="KW-0998">Cell outer membrane</keyword>
<keyword evidence="11" id="KW-1185">Reference proteome</keyword>
<protein>
    <submittedName>
        <fullName evidence="10">TonB-dependent receptor</fullName>
    </submittedName>
</protein>
<feature type="domain" description="Secretin/TonB short N-terminal" evidence="9">
    <location>
        <begin position="46"/>
        <end position="97"/>
    </location>
</feature>
<evidence type="ECO:0000256" key="3">
    <source>
        <dbReference type="ARBA" id="ARBA00022452"/>
    </source>
</evidence>
<dbReference type="Gene3D" id="2.60.40.1120">
    <property type="entry name" value="Carboxypeptidase-like, regulatory domain"/>
    <property type="match status" value="1"/>
</dbReference>
<name>A0A934PUG5_9SPHI</name>
<dbReference type="InterPro" id="IPR023996">
    <property type="entry name" value="TonB-dep_OMP_SusC/RagA"/>
</dbReference>
<dbReference type="InterPro" id="IPR008969">
    <property type="entry name" value="CarboxyPept-like_regulatory"/>
</dbReference>
<evidence type="ECO:0000256" key="4">
    <source>
        <dbReference type="ARBA" id="ARBA00022692"/>
    </source>
</evidence>
<evidence type="ECO:0000256" key="7">
    <source>
        <dbReference type="PROSITE-ProRule" id="PRU01360"/>
    </source>
</evidence>
<reference evidence="10" key="1">
    <citation type="submission" date="2020-12" db="EMBL/GenBank/DDBJ databases">
        <title>Bacterial novel species Mucilaginibacter sp. SD-g isolated from soil.</title>
        <authorList>
            <person name="Jung H.-Y."/>
        </authorList>
    </citation>
    <scope>NUCLEOTIDE SEQUENCE</scope>
    <source>
        <strain evidence="10">SD-g</strain>
    </source>
</reference>
<dbReference type="InterPro" id="IPR036942">
    <property type="entry name" value="Beta-barrel_TonB_sf"/>
</dbReference>
<evidence type="ECO:0000313" key="10">
    <source>
        <dbReference type="EMBL" id="MBK0379310.1"/>
    </source>
</evidence>
<proteinExistence type="inferred from homology"/>
<evidence type="ECO:0000313" key="11">
    <source>
        <dbReference type="Proteomes" id="UP000613193"/>
    </source>
</evidence>
<dbReference type="Gene3D" id="2.170.130.10">
    <property type="entry name" value="TonB-dependent receptor, plug domain"/>
    <property type="match status" value="1"/>
</dbReference>
<dbReference type="SUPFAM" id="SSF56935">
    <property type="entry name" value="Porins"/>
    <property type="match status" value="1"/>
</dbReference>
<keyword evidence="3 7" id="KW-1134">Transmembrane beta strand</keyword>
<dbReference type="Proteomes" id="UP000613193">
    <property type="component" value="Unassembled WGS sequence"/>
</dbReference>
<dbReference type="Pfam" id="PF13715">
    <property type="entry name" value="CarbopepD_reg_2"/>
    <property type="match status" value="1"/>
</dbReference>
<dbReference type="InterPro" id="IPR011662">
    <property type="entry name" value="Secretin/TonB_short_N"/>
</dbReference>
<dbReference type="NCBIfam" id="TIGR04056">
    <property type="entry name" value="OMP_RagA_SusC"/>
    <property type="match status" value="1"/>
</dbReference>
<dbReference type="Gene3D" id="2.40.170.20">
    <property type="entry name" value="TonB-dependent receptor, beta-barrel domain"/>
    <property type="match status" value="1"/>
</dbReference>
<dbReference type="InterPro" id="IPR012910">
    <property type="entry name" value="Plug_dom"/>
</dbReference>
<evidence type="ECO:0000259" key="9">
    <source>
        <dbReference type="SMART" id="SM00965"/>
    </source>
</evidence>
<feature type="chain" id="PRO_5036813220" evidence="8">
    <location>
        <begin position="18"/>
        <end position="1095"/>
    </location>
</feature>
<dbReference type="InterPro" id="IPR023997">
    <property type="entry name" value="TonB-dep_OMP_SusC/RagA_CS"/>
</dbReference>
<keyword evidence="5 7" id="KW-0472">Membrane</keyword>
<comment type="caution">
    <text evidence="10">The sequence shown here is derived from an EMBL/GenBank/DDBJ whole genome shotgun (WGS) entry which is preliminary data.</text>
</comment>
<evidence type="ECO:0000256" key="5">
    <source>
        <dbReference type="ARBA" id="ARBA00023136"/>
    </source>
</evidence>
<keyword evidence="4 7" id="KW-0812">Transmembrane</keyword>
<dbReference type="Pfam" id="PF07660">
    <property type="entry name" value="STN"/>
    <property type="match status" value="1"/>
</dbReference>
<sequence length="1095" mass="120762">MKITTLLLIVTLLQVSAASRAQKISLSESRAPLTKVLKEIRSQSGFNLVYTEEMLKDAKAVSIRVKDAEMREVLDEVFREQPLSYTIVNNAIVLKEKEMSLLDRIRAAWVAVDVNGRVVDEQGQPLPGATVKVKDGSQATTTDARGEFTLRQVQPDATLVVSFIGFQQLEVKAAANMGNMVMKVAESQLDQVQVIAYGKTSQRLSVGNVSSVSAKDIERQPVNNPLLALEGNVPGLFIQQATGLPGTAVSVKIQGQNSLGNGNDPLYVIDGVPYSSQSLPNLGSILASPNGQVAMVGNSPLGFINPQDIESISVLKDADATSIYGSRAANGAILITTKKGKAGDTRVNFNLQQGVGKVTRTMDLLNAQQYLQMRHEALKNDGISIADYDYDLNGAWDTTRTTDWQKELIGNSAHYTDMQVSLSGGNENTQYLIGSAYHRETTVFPGEFSDQKASLHFNINNTSANKKFKVQLSGSYLFDNNQLPSQDLTYYALQLPPVAPALYNPDGSLNWQVNSSGSSTWINPLQYTMAHYNNKTNNLVSNGLLSYNIINGLTASVSMGYTNMQSKDNQLTSINYYPPQDRQYNTPFGVYGDYNINSWIIEPQLNYSRLLGGGKLDFLLGSTFQKSHSHGEQFVAGGFLNDIFLENISAAAQVTSTSVLDKDYAYNALFGRLNYNFQDKYLINLSARRDGSSRFGPENRFHNFASIGAAWIFSEETLIKESLTFLSLGKLRGSFGTTGNDQIPDYSYLSLYRVIKSDLPYLGSKGVEPTNLSNPYLQWEETRKLQFGLDLGFFKDRVLLNATYYRNRSSNQLLGNSLSLSTGFGNISANLPATVQNSGWELVLNTANIKSAAFKWSSSINLTLPKNKLLKFDNIAQTVYKSNWIVGEPITIIRKYQFEGVDPATGLYAFKDHNGNITTSVSSNNDRIAIVNTAPKFYGGFQNSFQFKGFDLSFLLQFVKQKGPTGDYFGLGLPGTSFGLGNQPTSVLNRWQKPGDQTEIQRYNSDYGQFSPYANAQNSDSGYGDASYIRLKNLSLSYQLPQPIASKIHMQNIRVYTLGQNLLTFTNYPGLDPETKTSSVLPPLKVWTFGVQLTL</sequence>
<gene>
    <name evidence="10" type="ORF">I5M19_08335</name>
</gene>
<dbReference type="AlphaFoldDB" id="A0A934PUG5"/>
<dbReference type="SMART" id="SM00965">
    <property type="entry name" value="STN"/>
    <property type="match status" value="1"/>
</dbReference>
<evidence type="ECO:0000256" key="1">
    <source>
        <dbReference type="ARBA" id="ARBA00004571"/>
    </source>
</evidence>
<dbReference type="Pfam" id="PF07715">
    <property type="entry name" value="Plug"/>
    <property type="match status" value="1"/>
</dbReference>
<evidence type="ECO:0000256" key="2">
    <source>
        <dbReference type="ARBA" id="ARBA00022448"/>
    </source>
</evidence>
<comment type="similarity">
    <text evidence="7">Belongs to the TonB-dependent receptor family.</text>
</comment>
<accession>A0A934PUG5</accession>
<dbReference type="SUPFAM" id="SSF49464">
    <property type="entry name" value="Carboxypeptidase regulatory domain-like"/>
    <property type="match status" value="1"/>
</dbReference>
<dbReference type="NCBIfam" id="TIGR04057">
    <property type="entry name" value="SusC_RagA_signa"/>
    <property type="match status" value="1"/>
</dbReference>
<dbReference type="RefSeq" id="WP_200065744.1">
    <property type="nucleotide sequence ID" value="NZ_JAEHFW010000001.1"/>
</dbReference>
<dbReference type="InterPro" id="IPR039426">
    <property type="entry name" value="TonB-dep_rcpt-like"/>
</dbReference>
<feature type="signal peptide" evidence="8">
    <location>
        <begin position="1"/>
        <end position="17"/>
    </location>
</feature>
<organism evidence="10 11">
    <name type="scientific">Mucilaginibacter segetis</name>
    <dbReference type="NCBI Taxonomy" id="2793071"/>
    <lineage>
        <taxon>Bacteria</taxon>
        <taxon>Pseudomonadati</taxon>
        <taxon>Bacteroidota</taxon>
        <taxon>Sphingobacteriia</taxon>
        <taxon>Sphingobacteriales</taxon>
        <taxon>Sphingobacteriaceae</taxon>
        <taxon>Mucilaginibacter</taxon>
    </lineage>
</organism>
<keyword evidence="8" id="KW-0732">Signal</keyword>
<dbReference type="GO" id="GO:0009279">
    <property type="term" value="C:cell outer membrane"/>
    <property type="evidence" value="ECO:0007669"/>
    <property type="project" value="UniProtKB-SubCell"/>
</dbReference>